<dbReference type="SUPFAM" id="SSF48179">
    <property type="entry name" value="6-phosphogluconate dehydrogenase C-terminal domain-like"/>
    <property type="match status" value="1"/>
</dbReference>
<dbReference type="Proteomes" id="UP000663846">
    <property type="component" value="Unassembled WGS sequence"/>
</dbReference>
<accession>A0A8H2X0E4</accession>
<dbReference type="PROSITE" id="PS00067">
    <property type="entry name" value="3HCDH"/>
    <property type="match status" value="1"/>
</dbReference>
<dbReference type="GO" id="GO:0005759">
    <property type="term" value="C:mitochondrial matrix"/>
    <property type="evidence" value="ECO:0007669"/>
    <property type="project" value="UniProtKB-SubCell"/>
</dbReference>
<evidence type="ECO:0000256" key="6">
    <source>
        <dbReference type="ARBA" id="ARBA00023027"/>
    </source>
</evidence>
<name>A0A8H2X0E4_9AGAM</name>
<dbReference type="Pfam" id="PF02737">
    <property type="entry name" value="3HCDH_N"/>
    <property type="match status" value="2"/>
</dbReference>
<gene>
    <name evidence="11" type="ORF">RDB_LOCUS74072</name>
</gene>
<reference evidence="11" key="1">
    <citation type="submission" date="2021-01" db="EMBL/GenBank/DDBJ databases">
        <authorList>
            <person name="Kaushik A."/>
        </authorList>
    </citation>
    <scope>NUCLEOTIDE SEQUENCE</scope>
    <source>
        <strain evidence="11">AG1-1C</strain>
    </source>
</reference>
<dbReference type="InterPro" id="IPR013328">
    <property type="entry name" value="6PGD_dom2"/>
</dbReference>
<dbReference type="InterPro" id="IPR006180">
    <property type="entry name" value="3-OHacyl-CoA_DH_CS"/>
</dbReference>
<dbReference type="PANTHER" id="PTHR43561:SF3">
    <property type="entry name" value="HYDROXYACYL-COENZYME A DEHYDROGENASE, MITOCHONDRIAL"/>
    <property type="match status" value="1"/>
</dbReference>
<dbReference type="SUPFAM" id="SSF51735">
    <property type="entry name" value="NAD(P)-binding Rossmann-fold domains"/>
    <property type="match status" value="1"/>
</dbReference>
<dbReference type="EMBL" id="CAJMWS010000315">
    <property type="protein sequence ID" value="CAE6414711.1"/>
    <property type="molecule type" value="Genomic_DNA"/>
</dbReference>
<dbReference type="GO" id="GO:0006635">
    <property type="term" value="P:fatty acid beta-oxidation"/>
    <property type="evidence" value="ECO:0007669"/>
    <property type="project" value="TreeGrafter"/>
</dbReference>
<evidence type="ECO:0000313" key="11">
    <source>
        <dbReference type="EMBL" id="CAE6414711.1"/>
    </source>
</evidence>
<proteinExistence type="inferred from homology"/>
<comment type="caution">
    <text evidence="11">The sequence shown here is derived from an EMBL/GenBank/DDBJ whole genome shotgun (WGS) entry which is preliminary data.</text>
</comment>
<dbReference type="InterPro" id="IPR008927">
    <property type="entry name" value="6-PGluconate_DH-like_C_sf"/>
</dbReference>
<evidence type="ECO:0000256" key="3">
    <source>
        <dbReference type="ARBA" id="ARBA00009463"/>
    </source>
</evidence>
<dbReference type="InterPro" id="IPR006176">
    <property type="entry name" value="3-OHacyl-CoA_DH_NAD-bd"/>
</dbReference>
<feature type="domain" description="3-hydroxyacyl-CoA dehydrogenase NAD binding" evidence="10">
    <location>
        <begin position="260"/>
        <end position="297"/>
    </location>
</feature>
<keyword evidence="5" id="KW-0560">Oxidoreductase</keyword>
<dbReference type="Gene3D" id="3.40.50.720">
    <property type="entry name" value="NAD(P)-binding Rossmann-like Domain"/>
    <property type="match status" value="2"/>
</dbReference>
<comment type="subcellular location">
    <subcellularLocation>
        <location evidence="1">Mitochondrion matrix</location>
    </subcellularLocation>
</comment>
<dbReference type="PANTHER" id="PTHR43561">
    <property type="match status" value="1"/>
</dbReference>
<evidence type="ECO:0000259" key="10">
    <source>
        <dbReference type="Pfam" id="PF02737"/>
    </source>
</evidence>
<evidence type="ECO:0000256" key="5">
    <source>
        <dbReference type="ARBA" id="ARBA00023002"/>
    </source>
</evidence>
<dbReference type="InterPro" id="IPR036291">
    <property type="entry name" value="NAD(P)-bd_dom_sf"/>
</dbReference>
<evidence type="ECO:0000256" key="2">
    <source>
        <dbReference type="ARBA" id="ARBA00005189"/>
    </source>
</evidence>
<dbReference type="OrthoDB" id="6428749at2759"/>
<dbReference type="GO" id="GO:0070403">
    <property type="term" value="F:NAD+ binding"/>
    <property type="evidence" value="ECO:0007669"/>
    <property type="project" value="InterPro"/>
</dbReference>
<comment type="pathway">
    <text evidence="2">Lipid metabolism.</text>
</comment>
<sequence length="397" mass="43054">MLRGLIRTPRTRLSMTSRSQLPGAIAAARLAQTTAHITGLNSTVSSIGLTSRMSSNNVSSSSGGAPKVEFKEIKNITCFGAGLMGAGIAQVAAQNGFKVTLCDVTPQALENGLKIIKSSLGRIAKKAHPDSTEQQKSFVDSVTSSITTTADAQEAVKQADLIIEAIVENLEVKRKLFSSLDTYAPEHCIFATNTSSLSVTEIADSTGEGRRAAFGGLHFFNRECLFLVVFMTEVSTTRTQLCEFAFVNKGYIADVLFRPQMKLVEVIRTSNTSDATNAALLDVCKRMQKTSVSCKDTPGFIVNRLLVPYMLEAVRMLERGDASAEDIDTAMKLGAGYPMGPIQLTDFVGLDTCQHIMTGWREKEALSPELVQPIKVLEEKVKEGKLGRKTGEGFFKY</sequence>
<feature type="domain" description="3-hydroxyacyl-CoA dehydrogenase C-terminal" evidence="9">
    <location>
        <begin position="299"/>
        <end position="397"/>
    </location>
</feature>
<evidence type="ECO:0000256" key="8">
    <source>
        <dbReference type="ARBA" id="ARBA00049556"/>
    </source>
</evidence>
<keyword evidence="6" id="KW-0520">NAD</keyword>
<dbReference type="InterPro" id="IPR006108">
    <property type="entry name" value="3HC_DH_C"/>
</dbReference>
<comment type="similarity">
    <text evidence="3">Belongs to the 3-hydroxyacyl-CoA dehydrogenase family.</text>
</comment>
<dbReference type="EC" id="1.1.1.35" evidence="4"/>
<dbReference type="GO" id="GO:0003857">
    <property type="term" value="F:(3S)-3-hydroxyacyl-CoA dehydrogenase (NAD+) activity"/>
    <property type="evidence" value="ECO:0007669"/>
    <property type="project" value="UniProtKB-EC"/>
</dbReference>
<feature type="domain" description="3-hydroxyacyl-CoA dehydrogenase NAD binding" evidence="10">
    <location>
        <begin position="75"/>
        <end position="236"/>
    </location>
</feature>
<dbReference type="Pfam" id="PF00725">
    <property type="entry name" value="3HCDH"/>
    <property type="match status" value="1"/>
</dbReference>
<evidence type="ECO:0000256" key="1">
    <source>
        <dbReference type="ARBA" id="ARBA00004305"/>
    </source>
</evidence>
<organism evidence="11 12">
    <name type="scientific">Rhizoctonia solani</name>
    <dbReference type="NCBI Taxonomy" id="456999"/>
    <lineage>
        <taxon>Eukaryota</taxon>
        <taxon>Fungi</taxon>
        <taxon>Dikarya</taxon>
        <taxon>Basidiomycota</taxon>
        <taxon>Agaricomycotina</taxon>
        <taxon>Agaricomycetes</taxon>
        <taxon>Cantharellales</taxon>
        <taxon>Ceratobasidiaceae</taxon>
        <taxon>Rhizoctonia</taxon>
    </lineage>
</organism>
<keyword evidence="7" id="KW-0496">Mitochondrion</keyword>
<evidence type="ECO:0000256" key="7">
    <source>
        <dbReference type="ARBA" id="ARBA00023128"/>
    </source>
</evidence>
<dbReference type="InterPro" id="IPR052242">
    <property type="entry name" value="Mito_3-hydroxyacyl-CoA_DH"/>
</dbReference>
<protein>
    <recommendedName>
        <fullName evidence="4">3-hydroxyacyl-CoA dehydrogenase</fullName>
        <ecNumber evidence="4">1.1.1.35</ecNumber>
    </recommendedName>
</protein>
<evidence type="ECO:0000313" key="12">
    <source>
        <dbReference type="Proteomes" id="UP000663846"/>
    </source>
</evidence>
<dbReference type="AlphaFoldDB" id="A0A8H2X0E4"/>
<evidence type="ECO:0000259" key="9">
    <source>
        <dbReference type="Pfam" id="PF00725"/>
    </source>
</evidence>
<evidence type="ECO:0000256" key="4">
    <source>
        <dbReference type="ARBA" id="ARBA00013000"/>
    </source>
</evidence>
<dbReference type="Gene3D" id="1.10.1040.10">
    <property type="entry name" value="N-(1-d-carboxylethyl)-l-norvaline Dehydrogenase, domain 2"/>
    <property type="match status" value="1"/>
</dbReference>
<comment type="catalytic activity">
    <reaction evidence="8">
        <text>a (3S)-3-hydroxyacyl-CoA + NAD(+) = a 3-oxoacyl-CoA + NADH + H(+)</text>
        <dbReference type="Rhea" id="RHEA:22432"/>
        <dbReference type="ChEBI" id="CHEBI:15378"/>
        <dbReference type="ChEBI" id="CHEBI:57318"/>
        <dbReference type="ChEBI" id="CHEBI:57540"/>
        <dbReference type="ChEBI" id="CHEBI:57945"/>
        <dbReference type="ChEBI" id="CHEBI:90726"/>
        <dbReference type="EC" id="1.1.1.35"/>
    </reaction>
</comment>